<dbReference type="AlphaFoldDB" id="A0A941EFW1"/>
<dbReference type="CDD" id="cd07043">
    <property type="entry name" value="STAS_anti-anti-sigma_factors"/>
    <property type="match status" value="1"/>
</dbReference>
<dbReference type="InterPro" id="IPR058548">
    <property type="entry name" value="MlaB-like_STAS"/>
</dbReference>
<name>A0A941EFW1_9ACTN</name>
<keyword evidence="5" id="KW-1185">Reference proteome</keyword>
<dbReference type="Gene3D" id="3.30.750.24">
    <property type="entry name" value="STAS domain"/>
    <property type="match status" value="1"/>
</dbReference>
<dbReference type="GO" id="GO:0043856">
    <property type="term" value="F:anti-sigma factor antagonist activity"/>
    <property type="evidence" value="ECO:0007669"/>
    <property type="project" value="InterPro"/>
</dbReference>
<dbReference type="NCBIfam" id="TIGR00377">
    <property type="entry name" value="ant_ant_sig"/>
    <property type="match status" value="1"/>
</dbReference>
<dbReference type="InterPro" id="IPR003658">
    <property type="entry name" value="Anti-sigma_ant"/>
</dbReference>
<proteinExistence type="inferred from homology"/>
<dbReference type="RefSeq" id="WP_212521795.1">
    <property type="nucleotide sequence ID" value="NZ_JAGSOH010000147.1"/>
</dbReference>
<comment type="caution">
    <text evidence="4">The sequence shown here is derived from an EMBL/GenBank/DDBJ whole genome shotgun (WGS) entry which is preliminary data.</text>
</comment>
<reference evidence="4" key="1">
    <citation type="submission" date="2021-04" db="EMBL/GenBank/DDBJ databases">
        <title>Genome based classification of Actinospica acidithermotolerans sp. nov., an actinobacterium isolated from an Indonesian hot spring.</title>
        <authorList>
            <person name="Kusuma A.B."/>
            <person name="Putra K.E."/>
            <person name="Nafisah S."/>
            <person name="Loh J."/>
            <person name="Nouioui I."/>
            <person name="Goodfellow M."/>
        </authorList>
    </citation>
    <scope>NUCLEOTIDE SEQUENCE</scope>
    <source>
        <strain evidence="4">MGRD01-02</strain>
    </source>
</reference>
<evidence type="ECO:0000256" key="1">
    <source>
        <dbReference type="ARBA" id="ARBA00009013"/>
    </source>
</evidence>
<dbReference type="InterPro" id="IPR002645">
    <property type="entry name" value="STAS_dom"/>
</dbReference>
<evidence type="ECO:0000313" key="5">
    <source>
        <dbReference type="Proteomes" id="UP000676325"/>
    </source>
</evidence>
<evidence type="ECO:0000313" key="4">
    <source>
        <dbReference type="EMBL" id="MBR7830672.1"/>
    </source>
</evidence>
<accession>A0A941EFW1</accession>
<comment type="similarity">
    <text evidence="1 2">Belongs to the anti-sigma-factor antagonist family.</text>
</comment>
<sequence>MSGMTPLDLRVRRCKSGATVITVSGEIDLDSSVRLREKLISAVERGTTVLDLAGVGFCDSNGMQVLLEAEHAGRANGSVLRLAAVPTAVERVLEMSMTLDVFDVYPDVEAALKD</sequence>
<dbReference type="Proteomes" id="UP000676325">
    <property type="component" value="Unassembled WGS sequence"/>
</dbReference>
<protein>
    <recommendedName>
        <fullName evidence="2">Anti-sigma factor antagonist</fullName>
    </recommendedName>
</protein>
<evidence type="ECO:0000259" key="3">
    <source>
        <dbReference type="PROSITE" id="PS50801"/>
    </source>
</evidence>
<dbReference type="EMBL" id="JAGSOH010000147">
    <property type="protein sequence ID" value="MBR7830672.1"/>
    <property type="molecule type" value="Genomic_DNA"/>
</dbReference>
<dbReference type="PANTHER" id="PTHR33495:SF2">
    <property type="entry name" value="ANTI-SIGMA FACTOR ANTAGONIST TM_1081-RELATED"/>
    <property type="match status" value="1"/>
</dbReference>
<organism evidence="4 5">
    <name type="scientific">Actinospica acidithermotolerans</name>
    <dbReference type="NCBI Taxonomy" id="2828514"/>
    <lineage>
        <taxon>Bacteria</taxon>
        <taxon>Bacillati</taxon>
        <taxon>Actinomycetota</taxon>
        <taxon>Actinomycetes</taxon>
        <taxon>Catenulisporales</taxon>
        <taxon>Actinospicaceae</taxon>
        <taxon>Actinospica</taxon>
    </lineage>
</organism>
<dbReference type="PROSITE" id="PS50801">
    <property type="entry name" value="STAS"/>
    <property type="match status" value="1"/>
</dbReference>
<dbReference type="Pfam" id="PF13466">
    <property type="entry name" value="STAS_2"/>
    <property type="match status" value="1"/>
</dbReference>
<evidence type="ECO:0000256" key="2">
    <source>
        <dbReference type="RuleBase" id="RU003749"/>
    </source>
</evidence>
<gene>
    <name evidence="4" type="ORF">KDK95_30500</name>
</gene>
<dbReference type="SUPFAM" id="SSF52091">
    <property type="entry name" value="SpoIIaa-like"/>
    <property type="match status" value="1"/>
</dbReference>
<dbReference type="PANTHER" id="PTHR33495">
    <property type="entry name" value="ANTI-SIGMA FACTOR ANTAGONIST TM_1081-RELATED-RELATED"/>
    <property type="match status" value="1"/>
</dbReference>
<dbReference type="InterPro" id="IPR036513">
    <property type="entry name" value="STAS_dom_sf"/>
</dbReference>
<feature type="domain" description="STAS" evidence="3">
    <location>
        <begin position="17"/>
        <end position="114"/>
    </location>
</feature>